<dbReference type="GO" id="GO:0008881">
    <property type="term" value="F:glutamate racemase activity"/>
    <property type="evidence" value="ECO:0007669"/>
    <property type="project" value="UniProtKB-EC"/>
</dbReference>
<keyword evidence="4 7" id="KW-0573">Peptidoglycan synthesis</keyword>
<feature type="binding site" evidence="7">
    <location>
        <begin position="76"/>
        <end position="77"/>
    </location>
    <ligand>
        <name>substrate</name>
    </ligand>
</feature>
<dbReference type="InterPro" id="IPR004391">
    <property type="entry name" value="Glu_race"/>
</dbReference>
<dbReference type="RefSeq" id="WP_262399099.1">
    <property type="nucleotide sequence ID" value="NZ_JACRTB010000004.1"/>
</dbReference>
<dbReference type="SUPFAM" id="SSF53681">
    <property type="entry name" value="Aspartate/glutamate racemase"/>
    <property type="match status" value="2"/>
</dbReference>
<comment type="similarity">
    <text evidence="7">Belongs to the aspartate/glutamate racemases family.</text>
</comment>
<sequence length="274" mass="30873">MLSADAPIGVMDAGFGGYTVIRELQKLLPCENIVFFGDGKNQPYGNRSREEILCMTRQCLRFLQEKKVKAVAVACNTISTLIEEYQGEFPFRIFSIVRAGSDEVIALRPRQAVLFSTVFTAQSGCYQRYIREGRPEVRVIPQGSPWLARLIEDGDFDREKIEKELRQTLGEAARSHPDADTLILGCTHFPLVADLIRQLYPQFTRMVNPAFVQAGQIKEYLEENHALRAGGEGSLHIYTTSDCETYSRMAEWVGLKKPELVELAPAPRMPEPSL</sequence>
<evidence type="ECO:0000313" key="8">
    <source>
        <dbReference type="EMBL" id="MBC8575459.1"/>
    </source>
</evidence>
<proteinExistence type="inferred from homology"/>
<dbReference type="NCBIfam" id="TIGR00067">
    <property type="entry name" value="glut_race"/>
    <property type="match status" value="1"/>
</dbReference>
<feature type="active site" description="Proton donor/acceptor" evidence="7">
    <location>
        <position position="75"/>
    </location>
</feature>
<dbReference type="PANTHER" id="PTHR21198">
    <property type="entry name" value="GLUTAMATE RACEMASE"/>
    <property type="match status" value="1"/>
</dbReference>
<accession>A0ABR7NGN1</accession>
<evidence type="ECO:0000256" key="3">
    <source>
        <dbReference type="ARBA" id="ARBA00022960"/>
    </source>
</evidence>
<evidence type="ECO:0000256" key="1">
    <source>
        <dbReference type="ARBA" id="ARBA00001602"/>
    </source>
</evidence>
<feature type="binding site" evidence="7">
    <location>
        <begin position="187"/>
        <end position="188"/>
    </location>
    <ligand>
        <name>substrate</name>
    </ligand>
</feature>
<comment type="caution">
    <text evidence="7">Lacks conserved residue(s) required for the propagation of feature annotation.</text>
</comment>
<comment type="pathway">
    <text evidence="7">Cell wall biogenesis; peptidoglycan biosynthesis.</text>
</comment>
<gene>
    <name evidence="7 8" type="primary">murI</name>
    <name evidence="8" type="ORF">H8717_03390</name>
</gene>
<dbReference type="EC" id="5.1.1.3" evidence="2 7"/>
<evidence type="ECO:0000256" key="2">
    <source>
        <dbReference type="ARBA" id="ARBA00013090"/>
    </source>
</evidence>
<evidence type="ECO:0000256" key="7">
    <source>
        <dbReference type="HAMAP-Rule" id="MF_00258"/>
    </source>
</evidence>
<feature type="binding site" evidence="7">
    <location>
        <begin position="44"/>
        <end position="45"/>
    </location>
    <ligand>
        <name>substrate</name>
    </ligand>
</feature>
<dbReference type="PROSITE" id="PS00924">
    <property type="entry name" value="ASP_GLU_RACEMASE_2"/>
    <property type="match status" value="1"/>
</dbReference>
<feature type="active site" description="Proton donor/acceptor" evidence="7">
    <location>
        <position position="186"/>
    </location>
</feature>
<dbReference type="InterPro" id="IPR001920">
    <property type="entry name" value="Asp/Glu_race"/>
</dbReference>
<evidence type="ECO:0000313" key="9">
    <source>
        <dbReference type="Proteomes" id="UP000658131"/>
    </source>
</evidence>
<evidence type="ECO:0000256" key="6">
    <source>
        <dbReference type="ARBA" id="ARBA00023316"/>
    </source>
</evidence>
<keyword evidence="5 7" id="KW-0413">Isomerase</keyword>
<protein>
    <recommendedName>
        <fullName evidence="2 7">Glutamate racemase</fullName>
        <ecNumber evidence="2 7">5.1.1.3</ecNumber>
    </recommendedName>
</protein>
<evidence type="ECO:0000256" key="4">
    <source>
        <dbReference type="ARBA" id="ARBA00022984"/>
    </source>
</evidence>
<keyword evidence="6 7" id="KW-0961">Cell wall biogenesis/degradation</keyword>
<reference evidence="8 9" key="1">
    <citation type="submission" date="2020-08" db="EMBL/GenBank/DDBJ databases">
        <title>Genome public.</title>
        <authorList>
            <person name="Liu C."/>
            <person name="Sun Q."/>
        </authorList>
    </citation>
    <scope>NUCLEOTIDE SEQUENCE [LARGE SCALE GENOMIC DNA]</scope>
    <source>
        <strain evidence="8 9">BX1</strain>
    </source>
</reference>
<name>A0ABR7NGN1_9FIRM</name>
<dbReference type="EMBL" id="JACRTB010000004">
    <property type="protein sequence ID" value="MBC8575459.1"/>
    <property type="molecule type" value="Genomic_DNA"/>
</dbReference>
<dbReference type="Proteomes" id="UP000658131">
    <property type="component" value="Unassembled WGS sequence"/>
</dbReference>
<dbReference type="InterPro" id="IPR033134">
    <property type="entry name" value="Asp/Glu_racemase_AS_2"/>
</dbReference>
<comment type="catalytic activity">
    <reaction evidence="1 7">
        <text>L-glutamate = D-glutamate</text>
        <dbReference type="Rhea" id="RHEA:12813"/>
        <dbReference type="ChEBI" id="CHEBI:29985"/>
        <dbReference type="ChEBI" id="CHEBI:29986"/>
        <dbReference type="EC" id="5.1.1.3"/>
    </reaction>
</comment>
<dbReference type="Pfam" id="PF01177">
    <property type="entry name" value="Asp_Glu_race"/>
    <property type="match status" value="1"/>
</dbReference>
<dbReference type="Gene3D" id="3.40.50.1860">
    <property type="match status" value="2"/>
</dbReference>
<organism evidence="8 9">
    <name type="scientific">Yanshouia hominis</name>
    <dbReference type="NCBI Taxonomy" id="2763673"/>
    <lineage>
        <taxon>Bacteria</taxon>
        <taxon>Bacillati</taxon>
        <taxon>Bacillota</taxon>
        <taxon>Clostridia</taxon>
        <taxon>Eubacteriales</taxon>
        <taxon>Oscillospiraceae</taxon>
        <taxon>Yanshouia</taxon>
    </lineage>
</organism>
<keyword evidence="3 7" id="KW-0133">Cell shape</keyword>
<evidence type="ECO:0000256" key="5">
    <source>
        <dbReference type="ARBA" id="ARBA00023235"/>
    </source>
</evidence>
<dbReference type="HAMAP" id="MF_00258">
    <property type="entry name" value="Glu_racemase"/>
    <property type="match status" value="1"/>
</dbReference>
<dbReference type="InterPro" id="IPR015942">
    <property type="entry name" value="Asp/Glu/hydantoin_racemase"/>
</dbReference>
<keyword evidence="9" id="KW-1185">Reference proteome</keyword>
<dbReference type="PANTHER" id="PTHR21198:SF3">
    <property type="entry name" value="GLUTAMATE RACEMASE"/>
    <property type="match status" value="1"/>
</dbReference>
<comment type="caution">
    <text evidence="8">The sequence shown here is derived from an EMBL/GenBank/DDBJ whole genome shotgun (WGS) entry which is preliminary data.</text>
</comment>
<comment type="function">
    <text evidence="7">Provides the (R)-glutamate required for cell wall biosynthesis.</text>
</comment>